<evidence type="ECO:0000313" key="3">
    <source>
        <dbReference type="Proteomes" id="UP000245698"/>
    </source>
</evidence>
<dbReference type="Proteomes" id="UP000245698">
    <property type="component" value="Unassembled WGS sequence"/>
</dbReference>
<dbReference type="AlphaFoldDB" id="A0A2P9ARJ7"/>
<feature type="region of interest" description="Disordered" evidence="1">
    <location>
        <begin position="278"/>
        <end position="298"/>
    </location>
</feature>
<gene>
    <name evidence="2" type="ORF">BQ8482_370011</name>
</gene>
<accession>A0A2P9ARJ7</accession>
<reference evidence="3" key="1">
    <citation type="submission" date="2016-12" db="EMBL/GenBank/DDBJ databases">
        <authorList>
            <person name="Brunel B."/>
        </authorList>
    </citation>
    <scope>NUCLEOTIDE SEQUENCE [LARGE SCALE GENOMIC DNA]</scope>
</reference>
<sequence>MSEYQYYEFQAVDRPLGEADRRVLRDLSIRARITATSFTNSYEWGDFKGDPVQLMERCFDLHLYLANWGTYRLMIRLPKRLVDRRRLDGFLHSVDCVDVTTAGENLIVDILCEELEPEDYWDDESDWLAALAPLRADVLGGDLRLFYLLWLMAVEAGSIEPDEAEPLPGIGPMTGALDAFARFFRLDADLVEAAAERPAGTTAGDPLSSDVIRRSVADLPDHEKTTLLARLAEGDPHVASELRALVRDRQALQASAARPAVAPRSVGELRARADAIREAREREQSERREAERKRREAEELRARRDRLDAIMRRGETVWREVETEIERRNASGYDTAAGLLLDLKAIGEERGTIGDFARRLQAIRERHIRKGSFIERLKPITRHAIAASHSRCRSPVRAFR</sequence>
<proteinExistence type="predicted"/>
<name>A0A2P9ARJ7_9HYPH</name>
<dbReference type="EMBL" id="FUIG01000045">
    <property type="protein sequence ID" value="SJM33791.1"/>
    <property type="molecule type" value="Genomic_DNA"/>
</dbReference>
<dbReference type="RefSeq" id="WP_244602994.1">
    <property type="nucleotide sequence ID" value="NZ_FUIG01000045.1"/>
</dbReference>
<keyword evidence="3" id="KW-1185">Reference proteome</keyword>
<organism evidence="2 3">
    <name type="scientific">Mesorhizobium delmotii</name>
    <dbReference type="NCBI Taxonomy" id="1631247"/>
    <lineage>
        <taxon>Bacteria</taxon>
        <taxon>Pseudomonadati</taxon>
        <taxon>Pseudomonadota</taxon>
        <taxon>Alphaproteobacteria</taxon>
        <taxon>Hyphomicrobiales</taxon>
        <taxon>Phyllobacteriaceae</taxon>
        <taxon>Mesorhizobium</taxon>
    </lineage>
</organism>
<protein>
    <submittedName>
        <fullName evidence="2">Uncharacterized protein</fullName>
    </submittedName>
</protein>
<evidence type="ECO:0000313" key="2">
    <source>
        <dbReference type="EMBL" id="SJM33791.1"/>
    </source>
</evidence>
<evidence type="ECO:0000256" key="1">
    <source>
        <dbReference type="SAM" id="MobiDB-lite"/>
    </source>
</evidence>